<feature type="compositionally biased region" description="Polar residues" evidence="3">
    <location>
        <begin position="188"/>
        <end position="199"/>
    </location>
</feature>
<feature type="compositionally biased region" description="Low complexity" evidence="3">
    <location>
        <begin position="22"/>
        <end position="50"/>
    </location>
</feature>
<dbReference type="FunFam" id="3.80.10.10:FF:001164">
    <property type="entry name" value="GH01279p"/>
    <property type="match status" value="1"/>
</dbReference>
<evidence type="ECO:0000313" key="5">
    <source>
        <dbReference type="Proteomes" id="UP001172155"/>
    </source>
</evidence>
<name>A0AA40EPB5_9PEZI</name>
<dbReference type="GO" id="GO:0005737">
    <property type="term" value="C:cytoplasm"/>
    <property type="evidence" value="ECO:0007669"/>
    <property type="project" value="TreeGrafter"/>
</dbReference>
<keyword evidence="5" id="KW-1185">Reference proteome</keyword>
<dbReference type="SMART" id="SM00364">
    <property type="entry name" value="LRR_BAC"/>
    <property type="match status" value="7"/>
</dbReference>
<feature type="compositionally biased region" description="Polar residues" evidence="3">
    <location>
        <begin position="78"/>
        <end position="105"/>
    </location>
</feature>
<comment type="caution">
    <text evidence="4">The sequence shown here is derived from an EMBL/GenBank/DDBJ whole genome shotgun (WGS) entry which is preliminary data.</text>
</comment>
<dbReference type="AlphaFoldDB" id="A0AA40EPB5"/>
<dbReference type="InterPro" id="IPR003591">
    <property type="entry name" value="Leu-rich_rpt_typical-subtyp"/>
</dbReference>
<feature type="compositionally biased region" description="Acidic residues" evidence="3">
    <location>
        <begin position="163"/>
        <end position="173"/>
    </location>
</feature>
<evidence type="ECO:0000256" key="1">
    <source>
        <dbReference type="ARBA" id="ARBA00022614"/>
    </source>
</evidence>
<reference evidence="4" key="1">
    <citation type="submission" date="2023-06" db="EMBL/GenBank/DDBJ databases">
        <title>Genome-scale phylogeny and comparative genomics of the fungal order Sordariales.</title>
        <authorList>
            <consortium name="Lawrence Berkeley National Laboratory"/>
            <person name="Hensen N."/>
            <person name="Bonometti L."/>
            <person name="Westerberg I."/>
            <person name="Brannstrom I.O."/>
            <person name="Guillou S."/>
            <person name="Cros-Aarteil S."/>
            <person name="Calhoun S."/>
            <person name="Haridas S."/>
            <person name="Kuo A."/>
            <person name="Mondo S."/>
            <person name="Pangilinan J."/>
            <person name="Riley R."/>
            <person name="LaButti K."/>
            <person name="Andreopoulos B."/>
            <person name="Lipzen A."/>
            <person name="Chen C."/>
            <person name="Yanf M."/>
            <person name="Daum C."/>
            <person name="Ng V."/>
            <person name="Clum A."/>
            <person name="Steindorff A."/>
            <person name="Ohm R."/>
            <person name="Martin F."/>
            <person name="Silar P."/>
            <person name="Natvig D."/>
            <person name="Lalanne C."/>
            <person name="Gautier V."/>
            <person name="Ament-velasquez S.L."/>
            <person name="Kruys A."/>
            <person name="Hutchinson M.I."/>
            <person name="Powell A.J."/>
            <person name="Barry K."/>
            <person name="Miller A.N."/>
            <person name="Grigoriev I.V."/>
            <person name="Debuchy R."/>
            <person name="Gladieux P."/>
            <person name="Thoren M.H."/>
            <person name="Johannesson H."/>
        </authorList>
    </citation>
    <scope>NUCLEOTIDE SEQUENCE</scope>
    <source>
        <strain evidence="4">SMH3187-1</strain>
    </source>
</reference>
<dbReference type="InterPro" id="IPR001611">
    <property type="entry name" value="Leu-rich_rpt"/>
</dbReference>
<dbReference type="PANTHER" id="PTHR48051">
    <property type="match status" value="1"/>
</dbReference>
<dbReference type="SUPFAM" id="SSF52058">
    <property type="entry name" value="L domain-like"/>
    <property type="match status" value="2"/>
</dbReference>
<dbReference type="PANTHER" id="PTHR48051:SF27">
    <property type="entry name" value="LEUCINE-RICH REPEAT-CONTAINING PROTEIN 40"/>
    <property type="match status" value="1"/>
</dbReference>
<evidence type="ECO:0008006" key="6">
    <source>
        <dbReference type="Google" id="ProtNLM"/>
    </source>
</evidence>
<evidence type="ECO:0000256" key="3">
    <source>
        <dbReference type="SAM" id="MobiDB-lite"/>
    </source>
</evidence>
<feature type="compositionally biased region" description="Low complexity" evidence="3">
    <location>
        <begin position="422"/>
        <end position="447"/>
    </location>
</feature>
<feature type="region of interest" description="Disordered" evidence="3">
    <location>
        <begin position="303"/>
        <end position="487"/>
    </location>
</feature>
<feature type="compositionally biased region" description="Low complexity" evidence="3">
    <location>
        <begin position="129"/>
        <end position="145"/>
    </location>
</feature>
<gene>
    <name evidence="4" type="ORF">B0T18DRAFT_430389</name>
</gene>
<sequence>MEDKQAMDDPRQTKPTGIPRISKLPTPSSSKLPVPRPSSLRPTPSRESLSGPSGNATLRNPKLRAAPSRDQLAPNVATARSQPSTGPSRAVSSTHPRPSLNQAAENPNRRLSRFGPSVAQQQKPGRTEGPSASSQGSRPSSVVRGVLRRESPQQWISGPSAGMEEDPVVDGPEEANLKTTPRKPDSDVASQESARSSSFKPRLSLAERTMETLSQLPSSPSVRGKGAASFYEGSASKRRSPSRPSSRSSRPGSSHHSEESSQGRRSAAGSRPGSSSGFDEGMSNFRASISAYKNPLATIESPLRSRKSIQSLQTPSTFGAGKGVRSSMHGLPSPTMSKIPHSRTPSPEKRGPEVTVSKFSSRTLAARPPAKRPSINGLFKKPSMPNLNRTAVTETPRKVSTTSRGSSATSRDGSNPSGASVASGSTAITSDSADSASPQSARKSSSALREQIAKARAAKRAVSSQIASSDPLPEAGPEPSLVPTDHTFDFGLASDPFNLRRDDQSQAKILQGRLESARTSGRLNIAAMSLREIPDIVMNMYNLEPTSQAGASWAESVDLTRFVAADNELEMITDSIFPDVDPQEFANDEDSQGNIFAGLETLDLHGNMLIALPMGLRRLSQLTSLNLSQNRLANNCLEVVSQISPLRDLKLGGNLLYGPLDPIFTKLAKIEILDLHGNNIASLPSNFGELSRLRILNISENSFESLPWEIFATLPLTELAARKNQLRGTLIPDSVEALPALKNLDVSANQLTHLCSSADGKSVSLPALVQICLSMNRLQTLPDVSSWTNLHTLAADENSINAIPEGFTSLKQLRSVDFSSNDVRVVPAEVGWMENLTMLRLSGNPLREKKFSTMSTEEMKGILALRLEPPPEHLEPKAEPAAEERPTDTAVHSADPVAGYDLDDSRSDGDDFATPPTSMPGSPARSRSHTLSNQTWPVKPGGILDRSSTQSSSLHPVISSKVAANHKVFEIQLHHNLFTALPESLTFFAATLSALSLSHNQLLGETYMGGEGLDLPSLKELNLASNHITGLGPLITHLRAPKLQKIDVSCNRIASLPAGTQLRDAFPSLTVLLIGNNHLSDLDPEAIKGLKVVDAGNNDIAHLNPRIGLLGGAGGLERLEVGGNRFRVPRFNVLERGTEATLRWLRGRVPVAEMAAWKGEDGDMDTSIADLD</sequence>
<evidence type="ECO:0000313" key="4">
    <source>
        <dbReference type="EMBL" id="KAK0743016.1"/>
    </source>
</evidence>
<feature type="region of interest" description="Disordered" evidence="3">
    <location>
        <begin position="866"/>
        <end position="939"/>
    </location>
</feature>
<feature type="region of interest" description="Disordered" evidence="3">
    <location>
        <begin position="1"/>
        <end position="282"/>
    </location>
</feature>
<dbReference type="Proteomes" id="UP001172155">
    <property type="component" value="Unassembled WGS sequence"/>
</dbReference>
<dbReference type="InterPro" id="IPR050216">
    <property type="entry name" value="LRR_domain-containing"/>
</dbReference>
<keyword evidence="2" id="KW-0677">Repeat</keyword>
<feature type="compositionally biased region" description="Polar residues" evidence="3">
    <location>
        <begin position="211"/>
        <end position="221"/>
    </location>
</feature>
<feature type="compositionally biased region" description="Low complexity" evidence="3">
    <location>
        <begin position="263"/>
        <end position="277"/>
    </location>
</feature>
<evidence type="ECO:0000256" key="2">
    <source>
        <dbReference type="ARBA" id="ARBA00022737"/>
    </source>
</evidence>
<feature type="compositionally biased region" description="Basic and acidic residues" evidence="3">
    <location>
        <begin position="1"/>
        <end position="12"/>
    </location>
</feature>
<protein>
    <recommendedName>
        <fullName evidence="6">Leucine-rich repeat-containing protein 40</fullName>
    </recommendedName>
</protein>
<dbReference type="EMBL" id="JAUKUD010000005">
    <property type="protein sequence ID" value="KAK0743016.1"/>
    <property type="molecule type" value="Genomic_DNA"/>
</dbReference>
<feature type="compositionally biased region" description="Basic and acidic residues" evidence="3">
    <location>
        <begin position="869"/>
        <end position="887"/>
    </location>
</feature>
<feature type="compositionally biased region" description="Low complexity" evidence="3">
    <location>
        <begin position="242"/>
        <end position="254"/>
    </location>
</feature>
<feature type="compositionally biased region" description="Low complexity" evidence="3">
    <location>
        <begin position="400"/>
        <end position="414"/>
    </location>
</feature>
<dbReference type="InterPro" id="IPR032675">
    <property type="entry name" value="LRR_dom_sf"/>
</dbReference>
<feature type="compositionally biased region" description="Polar residues" evidence="3">
    <location>
        <begin position="308"/>
        <end position="317"/>
    </location>
</feature>
<dbReference type="SMART" id="SM00369">
    <property type="entry name" value="LRR_TYP"/>
    <property type="match status" value="10"/>
</dbReference>
<accession>A0AA40EPB5</accession>
<dbReference type="PROSITE" id="PS51450">
    <property type="entry name" value="LRR"/>
    <property type="match status" value="3"/>
</dbReference>
<proteinExistence type="predicted"/>
<organism evidence="4 5">
    <name type="scientific">Schizothecium vesticola</name>
    <dbReference type="NCBI Taxonomy" id="314040"/>
    <lineage>
        <taxon>Eukaryota</taxon>
        <taxon>Fungi</taxon>
        <taxon>Dikarya</taxon>
        <taxon>Ascomycota</taxon>
        <taxon>Pezizomycotina</taxon>
        <taxon>Sordariomycetes</taxon>
        <taxon>Sordariomycetidae</taxon>
        <taxon>Sordariales</taxon>
        <taxon>Schizotheciaceae</taxon>
        <taxon>Schizothecium</taxon>
    </lineage>
</organism>
<keyword evidence="1" id="KW-0433">Leucine-rich repeat</keyword>
<dbReference type="Gene3D" id="3.80.10.10">
    <property type="entry name" value="Ribonuclease Inhibitor"/>
    <property type="match status" value="4"/>
</dbReference>